<dbReference type="AlphaFoldDB" id="A0A8J6EXR3"/>
<protein>
    <recommendedName>
        <fullName evidence="5">Immunoglobulin-binding protein 1</fullName>
    </recommendedName>
</protein>
<dbReference type="PANTHER" id="PTHR10933:SF9">
    <property type="entry name" value="IMMUNOGLOBULIN-BINDING PROTEIN 1"/>
    <property type="match status" value="1"/>
</dbReference>
<dbReference type="FunFam" id="1.25.40.540:FF:000003">
    <property type="entry name" value="Immunoglobulin (CD79A)-binding protein 1"/>
    <property type="match status" value="1"/>
</dbReference>
<gene>
    <name evidence="3" type="ORF">GDO78_013158</name>
</gene>
<evidence type="ECO:0000313" key="4">
    <source>
        <dbReference type="Proteomes" id="UP000770717"/>
    </source>
</evidence>
<comment type="caution">
    <text evidence="3">The sequence shown here is derived from an EMBL/GenBank/DDBJ whole genome shotgun (WGS) entry which is preliminary data.</text>
</comment>
<dbReference type="OrthoDB" id="10261753at2759"/>
<feature type="region of interest" description="Disordered" evidence="2">
    <location>
        <begin position="281"/>
        <end position="338"/>
    </location>
</feature>
<dbReference type="Proteomes" id="UP000770717">
    <property type="component" value="Unassembled WGS sequence"/>
</dbReference>
<sequence length="338" mass="38772">MATEAEPEPCKLSELLDRGWRILEEVEGSSQPTGAREVQDEVKRGLGMLEQATRMVTQLQLFSSNEDLDEISSADIRYLLLPALLGALTLKQVDLSHRLQHLEAARSYFLDFLKRCHDYKVSSFNLPGKEEALQEENEVVRTARAGVPPNLTAMAMQRQAKIERYKQRKELENRLSGLKASVKSGTAEEEQVREFYLLHLQHWVCVALEEVESIDQELPMVKAREMMKGAEPPRPQRPTRPPMKPFILTRDAVQAKVFGEGYPSLPTMTVDDWYDQHRSKGVLPDQGVFSKPTDEEQEAAERERKEEQDDPDTLQKARNWDDWKDTHPRGYGNRKNMG</sequence>
<dbReference type="Pfam" id="PF04177">
    <property type="entry name" value="TAP42"/>
    <property type="match status" value="1"/>
</dbReference>
<dbReference type="GO" id="GO:0035303">
    <property type="term" value="P:regulation of dephosphorylation"/>
    <property type="evidence" value="ECO:0007669"/>
    <property type="project" value="TreeGrafter"/>
</dbReference>
<evidence type="ECO:0000256" key="1">
    <source>
        <dbReference type="ARBA" id="ARBA00034730"/>
    </source>
</evidence>
<keyword evidence="4" id="KW-1185">Reference proteome</keyword>
<dbReference type="EMBL" id="WNTK01000009">
    <property type="protein sequence ID" value="KAG9478022.1"/>
    <property type="molecule type" value="Genomic_DNA"/>
</dbReference>
<evidence type="ECO:0000313" key="3">
    <source>
        <dbReference type="EMBL" id="KAG9478022.1"/>
    </source>
</evidence>
<organism evidence="3 4">
    <name type="scientific">Eleutherodactylus coqui</name>
    <name type="common">Puerto Rican coqui</name>
    <dbReference type="NCBI Taxonomy" id="57060"/>
    <lineage>
        <taxon>Eukaryota</taxon>
        <taxon>Metazoa</taxon>
        <taxon>Chordata</taxon>
        <taxon>Craniata</taxon>
        <taxon>Vertebrata</taxon>
        <taxon>Euteleostomi</taxon>
        <taxon>Amphibia</taxon>
        <taxon>Batrachia</taxon>
        <taxon>Anura</taxon>
        <taxon>Neobatrachia</taxon>
        <taxon>Hyloidea</taxon>
        <taxon>Eleutherodactylidae</taxon>
        <taxon>Eleutherodactylinae</taxon>
        <taxon>Eleutherodactylus</taxon>
        <taxon>Eleutherodactylus</taxon>
    </lineage>
</organism>
<evidence type="ECO:0000256" key="2">
    <source>
        <dbReference type="SAM" id="MobiDB-lite"/>
    </source>
</evidence>
<dbReference type="InterPro" id="IPR007304">
    <property type="entry name" value="TAP46-like"/>
</dbReference>
<dbReference type="PANTHER" id="PTHR10933">
    <property type="entry name" value="IMMUNOGLOBULIN-BINDING PROTEIN 1"/>
    <property type="match status" value="1"/>
</dbReference>
<dbReference type="InterPro" id="IPR038511">
    <property type="entry name" value="TAP42/TAP46-like_sf"/>
</dbReference>
<comment type="similarity">
    <text evidence="1">Belongs to the IGBP1/TAP42 family.</text>
</comment>
<evidence type="ECO:0008006" key="5">
    <source>
        <dbReference type="Google" id="ProtNLM"/>
    </source>
</evidence>
<dbReference type="Gene3D" id="1.25.40.540">
    <property type="entry name" value="TAP42-like family"/>
    <property type="match status" value="1"/>
</dbReference>
<dbReference type="GO" id="GO:0009966">
    <property type="term" value="P:regulation of signal transduction"/>
    <property type="evidence" value="ECO:0007669"/>
    <property type="project" value="InterPro"/>
</dbReference>
<reference evidence="3" key="1">
    <citation type="thesis" date="2020" institute="ProQuest LLC" country="789 East Eisenhower Parkway, Ann Arbor, MI, USA">
        <title>Comparative Genomics and Chromosome Evolution.</title>
        <authorList>
            <person name="Mudd A.B."/>
        </authorList>
    </citation>
    <scope>NUCLEOTIDE SEQUENCE</scope>
    <source>
        <strain evidence="3">HN-11 Male</strain>
        <tissue evidence="3">Kidney and liver</tissue>
    </source>
</reference>
<feature type="compositionally biased region" description="Basic and acidic residues" evidence="2">
    <location>
        <begin position="299"/>
        <end position="328"/>
    </location>
</feature>
<dbReference type="GO" id="GO:0051721">
    <property type="term" value="F:protein phosphatase 2A binding"/>
    <property type="evidence" value="ECO:0007669"/>
    <property type="project" value="TreeGrafter"/>
</dbReference>
<dbReference type="GO" id="GO:0005829">
    <property type="term" value="C:cytosol"/>
    <property type="evidence" value="ECO:0007669"/>
    <property type="project" value="TreeGrafter"/>
</dbReference>
<proteinExistence type="inferred from homology"/>
<accession>A0A8J6EXR3</accession>
<name>A0A8J6EXR3_ELECQ</name>